<protein>
    <submittedName>
        <fullName evidence="1">L1 transposable element-related</fullName>
    </submittedName>
</protein>
<gene>
    <name evidence="1" type="ORF">MML48_9g00018661</name>
</gene>
<sequence length="312" mass="35162">MGQCRVCSDPVKRKSPSLRCVQCSNLYHPNCVSVPSENVRYLSVSGVSWRCPSCRGAAPVINSDDDADNVTTDASKIDEILKSIRSMVTDIKQLKSDYNDILKSIKFCSNKISDFEFALKSANEKIKVIDKLVLENHQLKDDITAACVRIDELEQYSRLNNLEIQAVPEVANENLVSVVEAIAAFVKCPITADDLDVVHRVPRFADKSKQQHKNIIVKFTSRRKCDQLLSAAEFYRKESPTPGINVPNVSPSLFINEHLTRDRKSLFQKTWLAARQKNVKYVGVRNGAIFARKDERSTVVAIKSEKDFDKIN</sequence>
<proteinExistence type="predicted"/>
<organism evidence="1 2">
    <name type="scientific">Holotrichia oblita</name>
    <name type="common">Chafer beetle</name>
    <dbReference type="NCBI Taxonomy" id="644536"/>
    <lineage>
        <taxon>Eukaryota</taxon>
        <taxon>Metazoa</taxon>
        <taxon>Ecdysozoa</taxon>
        <taxon>Arthropoda</taxon>
        <taxon>Hexapoda</taxon>
        <taxon>Insecta</taxon>
        <taxon>Pterygota</taxon>
        <taxon>Neoptera</taxon>
        <taxon>Endopterygota</taxon>
        <taxon>Coleoptera</taxon>
        <taxon>Polyphaga</taxon>
        <taxon>Scarabaeiformia</taxon>
        <taxon>Scarabaeidae</taxon>
        <taxon>Melolonthinae</taxon>
        <taxon>Holotrichia</taxon>
    </lineage>
</organism>
<dbReference type="Proteomes" id="UP001056778">
    <property type="component" value="Chromosome 9"/>
</dbReference>
<evidence type="ECO:0000313" key="2">
    <source>
        <dbReference type="Proteomes" id="UP001056778"/>
    </source>
</evidence>
<reference evidence="1" key="1">
    <citation type="submission" date="2022-04" db="EMBL/GenBank/DDBJ databases">
        <title>Chromosome-scale genome assembly of Holotrichia oblita Faldermann.</title>
        <authorList>
            <person name="Rongchong L."/>
        </authorList>
    </citation>
    <scope>NUCLEOTIDE SEQUENCE</scope>
    <source>
        <strain evidence="1">81SQS9</strain>
    </source>
</reference>
<keyword evidence="2" id="KW-1185">Reference proteome</keyword>
<evidence type="ECO:0000313" key="1">
    <source>
        <dbReference type="EMBL" id="KAI4455674.1"/>
    </source>
</evidence>
<dbReference type="EMBL" id="CM043023">
    <property type="protein sequence ID" value="KAI4455674.1"/>
    <property type="molecule type" value="Genomic_DNA"/>
</dbReference>
<name>A0ACB9SNV1_HOLOL</name>
<accession>A0ACB9SNV1</accession>
<comment type="caution">
    <text evidence="1">The sequence shown here is derived from an EMBL/GenBank/DDBJ whole genome shotgun (WGS) entry which is preliminary data.</text>
</comment>